<dbReference type="AlphaFoldDB" id="A0A0C7N6C4"/>
<dbReference type="Proteomes" id="UP000054304">
    <property type="component" value="Unassembled WGS sequence"/>
</dbReference>
<dbReference type="InterPro" id="IPR024079">
    <property type="entry name" value="MetalloPept_cat_dom_sf"/>
</dbReference>
<evidence type="ECO:0000256" key="6">
    <source>
        <dbReference type="ARBA" id="ARBA00022670"/>
    </source>
</evidence>
<reference evidence="16 17" key="1">
    <citation type="submission" date="2014-12" db="EMBL/GenBank/DDBJ databases">
        <authorList>
            <person name="Neuveglise Cecile"/>
        </authorList>
    </citation>
    <scope>NUCLEOTIDE SEQUENCE [LARGE SCALE GENOMIC DNA]</scope>
    <source>
        <strain evidence="16 17">CBS 12615</strain>
    </source>
</reference>
<dbReference type="InterPro" id="IPR001567">
    <property type="entry name" value="Pept_M3A_M3B_dom"/>
</dbReference>
<dbReference type="HOGENOM" id="CLU_001805_0_0_1"/>
<dbReference type="STRING" id="1245769.A0A0C7N6C4"/>
<keyword evidence="10" id="KW-0809">Transit peptide</keyword>
<dbReference type="GO" id="GO:0046872">
    <property type="term" value="F:metal ion binding"/>
    <property type="evidence" value="ECO:0007669"/>
    <property type="project" value="UniProtKB-UniRule"/>
</dbReference>
<protein>
    <recommendedName>
        <fullName evidence="5">Mitochondrial intermediate peptidase</fullName>
        <ecNumber evidence="4">3.4.24.59</ecNumber>
    </recommendedName>
</protein>
<evidence type="ECO:0000313" key="17">
    <source>
        <dbReference type="Proteomes" id="UP000054304"/>
    </source>
</evidence>
<dbReference type="Gene3D" id="1.10.1370.10">
    <property type="entry name" value="Neurolysin, domain 3"/>
    <property type="match status" value="1"/>
</dbReference>
<comment type="subcellular location">
    <subcellularLocation>
        <location evidence="2">Mitochondrion matrix</location>
    </subcellularLocation>
</comment>
<evidence type="ECO:0000256" key="1">
    <source>
        <dbReference type="ARBA" id="ARBA00000436"/>
    </source>
</evidence>
<evidence type="ECO:0000256" key="4">
    <source>
        <dbReference type="ARBA" id="ARBA00012441"/>
    </source>
</evidence>
<dbReference type="SUPFAM" id="SSF55486">
    <property type="entry name" value="Metalloproteases ('zincins'), catalytic domain"/>
    <property type="match status" value="1"/>
</dbReference>
<dbReference type="InterPro" id="IPR024077">
    <property type="entry name" value="Neurolysin/TOP_dom2"/>
</dbReference>
<proteinExistence type="inferred from homology"/>
<dbReference type="GO" id="GO:0006879">
    <property type="term" value="P:intracellular iron ion homeostasis"/>
    <property type="evidence" value="ECO:0007669"/>
    <property type="project" value="EnsemblFungi"/>
</dbReference>
<keyword evidence="9 14" id="KW-0862">Zinc</keyword>
<comment type="cofactor">
    <cofactor evidence="14">
        <name>Zn(2+)</name>
        <dbReference type="ChEBI" id="CHEBI:29105"/>
    </cofactor>
    <text evidence="14">Binds 1 zinc ion.</text>
</comment>
<comment type="similarity">
    <text evidence="3 14">Belongs to the peptidase M3 family.</text>
</comment>
<evidence type="ECO:0000256" key="13">
    <source>
        <dbReference type="ARBA" id="ARBA00025208"/>
    </source>
</evidence>
<evidence type="ECO:0000256" key="14">
    <source>
        <dbReference type="RuleBase" id="RU003435"/>
    </source>
</evidence>
<evidence type="ECO:0000256" key="12">
    <source>
        <dbReference type="ARBA" id="ARBA00023128"/>
    </source>
</evidence>
<keyword evidence="17" id="KW-1185">Reference proteome</keyword>
<dbReference type="CDD" id="cd06457">
    <property type="entry name" value="M3A_MIP"/>
    <property type="match status" value="1"/>
</dbReference>
<name>A0A0C7N6C4_9SACH</name>
<keyword evidence="6 14" id="KW-0645">Protease</keyword>
<evidence type="ECO:0000256" key="7">
    <source>
        <dbReference type="ARBA" id="ARBA00022723"/>
    </source>
</evidence>
<dbReference type="GO" id="GO:0006627">
    <property type="term" value="P:protein processing involved in protein targeting to mitochondrion"/>
    <property type="evidence" value="ECO:0007669"/>
    <property type="project" value="EnsemblFungi"/>
</dbReference>
<dbReference type="InterPro" id="IPR033851">
    <property type="entry name" value="M3A_MIP"/>
</dbReference>
<dbReference type="OrthoDB" id="17530at2759"/>
<keyword evidence="8 14" id="KW-0378">Hydrolase</keyword>
<evidence type="ECO:0000256" key="8">
    <source>
        <dbReference type="ARBA" id="ARBA00022801"/>
    </source>
</evidence>
<dbReference type="RefSeq" id="XP_022627194.1">
    <property type="nucleotide sequence ID" value="XM_022773693.1"/>
</dbReference>
<dbReference type="GO" id="GO:0006518">
    <property type="term" value="P:peptide metabolic process"/>
    <property type="evidence" value="ECO:0007669"/>
    <property type="project" value="TreeGrafter"/>
</dbReference>
<evidence type="ECO:0000259" key="15">
    <source>
        <dbReference type="Pfam" id="PF01432"/>
    </source>
</evidence>
<dbReference type="InterPro" id="IPR045090">
    <property type="entry name" value="Pept_M3A_M3B"/>
</dbReference>
<dbReference type="EC" id="3.4.24.59" evidence="4"/>
<evidence type="ECO:0000256" key="11">
    <source>
        <dbReference type="ARBA" id="ARBA00023049"/>
    </source>
</evidence>
<comment type="function">
    <text evidence="13">Cleaves proteins, imported into the mitochondrion, to their mature size. While most mitochondrial precursor proteins are processed to the mature form in one step by mitochondrial processing peptidase (MPP), the sequential cleavage by MIP of an octapeptide after initial processing by MPP is a required step for a subgroup of nuclear-encoded precursor proteins destined for the matrix or the inner membrane.</text>
</comment>
<dbReference type="GO" id="GO:0004222">
    <property type="term" value="F:metalloendopeptidase activity"/>
    <property type="evidence" value="ECO:0007669"/>
    <property type="project" value="UniProtKB-EC"/>
</dbReference>
<evidence type="ECO:0000313" key="16">
    <source>
        <dbReference type="EMBL" id="CEP60956.1"/>
    </source>
</evidence>
<dbReference type="PANTHER" id="PTHR11804">
    <property type="entry name" value="PROTEASE M3 THIMET OLIGOPEPTIDASE-RELATED"/>
    <property type="match status" value="1"/>
</dbReference>
<keyword evidence="12" id="KW-0496">Mitochondrion</keyword>
<dbReference type="GeneID" id="34684368"/>
<dbReference type="EMBL" id="LN736361">
    <property type="protein sequence ID" value="CEP60956.1"/>
    <property type="molecule type" value="Genomic_DNA"/>
</dbReference>
<dbReference type="GO" id="GO:0050821">
    <property type="term" value="P:protein stabilization"/>
    <property type="evidence" value="ECO:0007669"/>
    <property type="project" value="EnsemblFungi"/>
</dbReference>
<dbReference type="FunFam" id="3.40.390.10:FF:000055">
    <property type="entry name" value="Related to mitochondrial intermediate peptidase"/>
    <property type="match status" value="1"/>
</dbReference>
<organism evidence="16 17">
    <name type="scientific">Lachancea lanzarotensis</name>
    <dbReference type="NCBI Taxonomy" id="1245769"/>
    <lineage>
        <taxon>Eukaryota</taxon>
        <taxon>Fungi</taxon>
        <taxon>Dikarya</taxon>
        <taxon>Ascomycota</taxon>
        <taxon>Saccharomycotina</taxon>
        <taxon>Saccharomycetes</taxon>
        <taxon>Saccharomycetales</taxon>
        <taxon>Saccharomycetaceae</taxon>
        <taxon>Lachancea</taxon>
    </lineage>
</organism>
<evidence type="ECO:0000256" key="2">
    <source>
        <dbReference type="ARBA" id="ARBA00004305"/>
    </source>
</evidence>
<gene>
    <name evidence="16" type="ORF">LALA0_S02e03510g</name>
</gene>
<evidence type="ECO:0000256" key="9">
    <source>
        <dbReference type="ARBA" id="ARBA00022833"/>
    </source>
</evidence>
<evidence type="ECO:0000256" key="5">
    <source>
        <dbReference type="ARBA" id="ARBA00018046"/>
    </source>
</evidence>
<accession>A0A0C7N6C4</accession>
<dbReference type="Gene3D" id="3.40.390.10">
    <property type="entry name" value="Collagenase (Catalytic Domain)"/>
    <property type="match status" value="1"/>
</dbReference>
<dbReference type="MEROPS" id="M03.006"/>
<keyword evidence="11 14" id="KW-0482">Metalloprotease</keyword>
<dbReference type="GO" id="GO:0005759">
    <property type="term" value="C:mitochondrial matrix"/>
    <property type="evidence" value="ECO:0007669"/>
    <property type="project" value="UniProtKB-SubCell"/>
</dbReference>
<evidence type="ECO:0000256" key="3">
    <source>
        <dbReference type="ARBA" id="ARBA00006040"/>
    </source>
</evidence>
<feature type="domain" description="Peptidase M3A/M3B catalytic" evidence="15">
    <location>
        <begin position="292"/>
        <end position="767"/>
    </location>
</feature>
<dbReference type="Pfam" id="PF01432">
    <property type="entry name" value="Peptidase_M3"/>
    <property type="match status" value="1"/>
</dbReference>
<evidence type="ECO:0000256" key="10">
    <source>
        <dbReference type="ARBA" id="ARBA00022946"/>
    </source>
</evidence>
<sequence length="775" mass="88206">MILRRTGALKVYRSPFQTHLRFLATVPISKAKHDIKKVFDDQRYWRDINNQTYRTAESNNTNIFGRLKNATKVADKLETGLFQNPYLTSSQGLRKFSLRTLEEAQQLVDTMRSDHSPHGLLTYVQRLDRLSDMLCRVIDLCEFVRASHPDPHFVQAAQLCHEEMFEFMNVLNTDTSLCEVLKAVLADKSLVSQLSVEELRVGKILLEDFEKSGIDMAPEIGEQFITLSQQISLVGQEFINNTDYAKNQSVSIPCSDLEKSGTSKILLDQLSRDARGRSYKIPTHGYIPFAILRGCPDEKIRMKVWTAMHSCSDQQIVRLKQLVKLRGYLAHIMGKESYAQYQLEGKMAKSPVYVRGFVQSLVDTTKPLAVQELRVLANLKSEHRGLKKPESDLEVLDLVRPWDRDFYSALNALQQQRKTLENEQIKSYFSLGTVVQGLSNLFQSIYGIHLEPVVSVPGETWSPEVRRLNVVSDTEGIIGVVYCDLFERQGKTTNPAHFTVCCSRQIYPEETDFSTIQTGQLQTTGEKFQLPVISLVCSFAHETESDESACLLQLSDVETLFHEMGHAMHSMLGRTSLQNISGTRCATDFVELPSILMEHFARDPRVLSSIGQHYITNEPVPLELLKLNQNELNYLQHTETYSQAKMAMLDQGLHSSIMLTDQPINVVEMYHDLEKRLGVLSDDKSNWCGRFGHLFGYGATYYSYLFDRAIASKVWSHLFARDPFSRQNGDKFKNAVLKWGGSRDPWECIADALDNKTLSNGDENAMRFIGRTEDI</sequence>
<dbReference type="PANTHER" id="PTHR11804:SF79">
    <property type="entry name" value="MITOCHONDRIAL INTERMEDIATE PEPTIDASE"/>
    <property type="match status" value="1"/>
</dbReference>
<comment type="catalytic activity">
    <reaction evidence="1">
        <text>Release of an N-terminal octapeptide as second stage of processing of some proteins imported into the mitochondrion.</text>
        <dbReference type="EC" id="3.4.24.59"/>
    </reaction>
</comment>
<keyword evidence="7 14" id="KW-0479">Metal-binding</keyword>